<feature type="compositionally biased region" description="Polar residues" evidence="1">
    <location>
        <begin position="50"/>
        <end position="59"/>
    </location>
</feature>
<feature type="compositionally biased region" description="Gly residues" evidence="1">
    <location>
        <begin position="10"/>
        <end position="25"/>
    </location>
</feature>
<organism evidence="2 3">
    <name type="scientific">Hemibagrus guttatus</name>
    <dbReference type="NCBI Taxonomy" id="175788"/>
    <lineage>
        <taxon>Eukaryota</taxon>
        <taxon>Metazoa</taxon>
        <taxon>Chordata</taxon>
        <taxon>Craniata</taxon>
        <taxon>Vertebrata</taxon>
        <taxon>Euteleostomi</taxon>
        <taxon>Actinopterygii</taxon>
        <taxon>Neopterygii</taxon>
        <taxon>Teleostei</taxon>
        <taxon>Ostariophysi</taxon>
        <taxon>Siluriformes</taxon>
        <taxon>Bagridae</taxon>
        <taxon>Hemibagrus</taxon>
    </lineage>
</organism>
<name>A0AAE0PQU7_9TELE</name>
<evidence type="ECO:0000313" key="3">
    <source>
        <dbReference type="Proteomes" id="UP001274896"/>
    </source>
</evidence>
<dbReference type="AlphaFoldDB" id="A0AAE0PQU7"/>
<comment type="caution">
    <text evidence="2">The sequence shown here is derived from an EMBL/GenBank/DDBJ whole genome shotgun (WGS) entry which is preliminary data.</text>
</comment>
<protein>
    <submittedName>
        <fullName evidence="2">Uncharacterized protein</fullName>
    </submittedName>
</protein>
<proteinExistence type="predicted"/>
<evidence type="ECO:0000313" key="2">
    <source>
        <dbReference type="EMBL" id="KAK3506337.1"/>
    </source>
</evidence>
<dbReference type="EMBL" id="JAUCMX010000052">
    <property type="protein sequence ID" value="KAK3506337.1"/>
    <property type="molecule type" value="Genomic_DNA"/>
</dbReference>
<keyword evidence="3" id="KW-1185">Reference proteome</keyword>
<accession>A0AAE0PQU7</accession>
<reference evidence="2" key="1">
    <citation type="submission" date="2023-06" db="EMBL/GenBank/DDBJ databases">
        <title>Male Hemibagrus guttatus genome.</title>
        <authorList>
            <person name="Bian C."/>
        </authorList>
    </citation>
    <scope>NUCLEOTIDE SEQUENCE</scope>
    <source>
        <strain evidence="2">Male_cb2023</strain>
        <tissue evidence="2">Muscle</tissue>
    </source>
</reference>
<gene>
    <name evidence="2" type="ORF">QTP70_015168</name>
</gene>
<evidence type="ECO:0000256" key="1">
    <source>
        <dbReference type="SAM" id="MobiDB-lite"/>
    </source>
</evidence>
<dbReference type="Proteomes" id="UP001274896">
    <property type="component" value="Unassembled WGS sequence"/>
</dbReference>
<feature type="region of interest" description="Disordered" evidence="1">
    <location>
        <begin position="1"/>
        <end position="60"/>
    </location>
</feature>
<sequence>MADAPPVPRGLGGLRTRGTAVGGRLGHLRSLADRGLPPRPPDQARPTAQGAASAQNPRRCSQRWGLCHDSPEIRPREGAVARVLSRFWFQRAQIQNFPSSTDELVLRDCKCLHLASYTAE</sequence>